<reference evidence="2" key="1">
    <citation type="journal article" date="2020" name="Nature">
        <title>Giant virus diversity and host interactions through global metagenomics.</title>
        <authorList>
            <person name="Schulz F."/>
            <person name="Roux S."/>
            <person name="Paez-Espino D."/>
            <person name="Jungbluth S."/>
            <person name="Walsh D.A."/>
            <person name="Denef V.J."/>
            <person name="McMahon K.D."/>
            <person name="Konstantinidis K.T."/>
            <person name="Eloe-Fadrosh E.A."/>
            <person name="Kyrpides N.C."/>
            <person name="Woyke T."/>
        </authorList>
    </citation>
    <scope>NUCLEOTIDE SEQUENCE</scope>
    <source>
        <strain evidence="2">GVMAG-M-3300027963-41</strain>
    </source>
</reference>
<sequence>MSVVTAAKFSLSNLTVDPVKKGLDNSPAAIVYINYAGGKLRVQSPRMPVPFDSGDYQGNGKFKLNLDFRNRTSNPKVAAYYDMLRAIDDFVIDAGVKNSKNWLGLDKVSRETVSALYTKSVRIGKDKEGKDRSPVQSVAIKKNYKTQVFDAVVYDDQDRKIEGVTPMEVLRRGAEVKCVLDATSIWVAGGKFGISWKLVQARVEQAADTSAAAPAFVDDDDEGETTPAPTTAAFVADDEAEEEEEEEEEVVEPVPAPAPAPAPKKVVKKAAPRA</sequence>
<dbReference type="EMBL" id="MN740533">
    <property type="protein sequence ID" value="QHU31876.1"/>
    <property type="molecule type" value="Genomic_DNA"/>
</dbReference>
<accession>A0A6C0LLT7</accession>
<dbReference type="InterPro" id="IPR043804">
    <property type="entry name" value="DUF5871"/>
</dbReference>
<feature type="region of interest" description="Disordered" evidence="1">
    <location>
        <begin position="211"/>
        <end position="274"/>
    </location>
</feature>
<organism evidence="2">
    <name type="scientific">viral metagenome</name>
    <dbReference type="NCBI Taxonomy" id="1070528"/>
    <lineage>
        <taxon>unclassified sequences</taxon>
        <taxon>metagenomes</taxon>
        <taxon>organismal metagenomes</taxon>
    </lineage>
</organism>
<feature type="compositionally biased region" description="Acidic residues" evidence="1">
    <location>
        <begin position="236"/>
        <end position="251"/>
    </location>
</feature>
<feature type="compositionally biased region" description="Low complexity" evidence="1">
    <location>
        <begin position="225"/>
        <end position="235"/>
    </location>
</feature>
<proteinExistence type="predicted"/>
<dbReference type="Pfam" id="PF19196">
    <property type="entry name" value="DUF5871"/>
    <property type="match status" value="1"/>
</dbReference>
<feature type="compositionally biased region" description="Basic residues" evidence="1">
    <location>
        <begin position="265"/>
        <end position="274"/>
    </location>
</feature>
<name>A0A6C0LLT7_9ZZZZ</name>
<dbReference type="AlphaFoldDB" id="A0A6C0LLT7"/>
<evidence type="ECO:0000313" key="2">
    <source>
        <dbReference type="EMBL" id="QHU31876.1"/>
    </source>
</evidence>
<evidence type="ECO:0000256" key="1">
    <source>
        <dbReference type="SAM" id="MobiDB-lite"/>
    </source>
</evidence>
<protein>
    <submittedName>
        <fullName evidence="2">Uncharacterized protein</fullName>
    </submittedName>
</protein>